<dbReference type="Proteomes" id="UP000572754">
    <property type="component" value="Unassembled WGS sequence"/>
</dbReference>
<dbReference type="EMBL" id="JAAQPE010000480">
    <property type="protein sequence ID" value="KAF5661643.1"/>
    <property type="molecule type" value="Genomic_DNA"/>
</dbReference>
<accession>A0A8H5T2D3</accession>
<evidence type="ECO:0000256" key="1">
    <source>
        <dbReference type="ARBA" id="ARBA00006484"/>
    </source>
</evidence>
<evidence type="ECO:0000313" key="4">
    <source>
        <dbReference type="Proteomes" id="UP000572754"/>
    </source>
</evidence>
<protein>
    <submittedName>
        <fullName evidence="3">Double substrate-specificity short chain dehydrogenase reductase 2</fullName>
    </submittedName>
</protein>
<reference evidence="4" key="1">
    <citation type="journal article" date="2020" name="BMC Genomics">
        <title>Correction to: Identification and distribution of gene clusters required for synthesis of sphingolipid metabolism inhibitors in diverse species of the filamentous fungus Fusarium.</title>
        <authorList>
            <person name="Kim H.S."/>
            <person name="Lohmar J.M."/>
            <person name="Busman M."/>
            <person name="Brown D.W."/>
            <person name="Naumann T.A."/>
            <person name="Divon H.H."/>
            <person name="Lysoe E."/>
            <person name="Uhlig S."/>
            <person name="Proctor R.H."/>
        </authorList>
    </citation>
    <scope>NUCLEOTIDE SEQUENCE [LARGE SCALE GENOMIC DNA]</scope>
    <source>
        <strain evidence="4">NRRL 25331</strain>
    </source>
</reference>
<dbReference type="PANTHER" id="PTHR24320">
    <property type="entry name" value="RETINOL DEHYDROGENASE"/>
    <property type="match status" value="1"/>
</dbReference>
<evidence type="ECO:0000256" key="2">
    <source>
        <dbReference type="ARBA" id="ARBA00023002"/>
    </source>
</evidence>
<dbReference type="InterPro" id="IPR002347">
    <property type="entry name" value="SDR_fam"/>
</dbReference>
<dbReference type="PANTHER" id="PTHR24320:SF283">
    <property type="entry name" value="RETINOL DEHYDROGENASE 11"/>
    <property type="match status" value="1"/>
</dbReference>
<keyword evidence="4" id="KW-1185">Reference proteome</keyword>
<comment type="caution">
    <text evidence="3">The sequence shown here is derived from an EMBL/GenBank/DDBJ whole genome shotgun (WGS) entry which is preliminary data.</text>
</comment>
<comment type="similarity">
    <text evidence="1">Belongs to the short-chain dehydrogenases/reductases (SDR) family.</text>
</comment>
<proteinExistence type="inferred from homology"/>
<reference evidence="3 4" key="2">
    <citation type="submission" date="2020-05" db="EMBL/GenBank/DDBJ databases">
        <title>Identification and distribution of gene clusters putatively required for synthesis of sphingolipid metabolism inhibitors in phylogenetically diverse species of the filamentous fungus Fusarium.</title>
        <authorList>
            <person name="Kim H.-S."/>
            <person name="Busman M."/>
            <person name="Brown D.W."/>
            <person name="Divon H."/>
            <person name="Uhlig S."/>
            <person name="Proctor R.H."/>
        </authorList>
    </citation>
    <scope>NUCLEOTIDE SEQUENCE [LARGE SCALE GENOMIC DNA]</scope>
    <source>
        <strain evidence="3 4">NRRL 25331</strain>
    </source>
</reference>
<dbReference type="SUPFAM" id="SSF51735">
    <property type="entry name" value="NAD(P)-binding Rossmann-fold domains"/>
    <property type="match status" value="1"/>
</dbReference>
<dbReference type="Pfam" id="PF00106">
    <property type="entry name" value="adh_short"/>
    <property type="match status" value="1"/>
</dbReference>
<dbReference type="InterPro" id="IPR036291">
    <property type="entry name" value="NAD(P)-bd_dom_sf"/>
</dbReference>
<dbReference type="GO" id="GO:0016491">
    <property type="term" value="F:oxidoreductase activity"/>
    <property type="evidence" value="ECO:0007669"/>
    <property type="project" value="UniProtKB-KW"/>
</dbReference>
<dbReference type="AlphaFoldDB" id="A0A8H5T2D3"/>
<organism evidence="3 4">
    <name type="scientific">Fusarium circinatum</name>
    <name type="common">Pitch canker fungus</name>
    <name type="synonym">Gibberella circinata</name>
    <dbReference type="NCBI Taxonomy" id="48490"/>
    <lineage>
        <taxon>Eukaryota</taxon>
        <taxon>Fungi</taxon>
        <taxon>Dikarya</taxon>
        <taxon>Ascomycota</taxon>
        <taxon>Pezizomycotina</taxon>
        <taxon>Sordariomycetes</taxon>
        <taxon>Hypocreomycetidae</taxon>
        <taxon>Hypocreales</taxon>
        <taxon>Nectriaceae</taxon>
        <taxon>Fusarium</taxon>
        <taxon>Fusarium fujikuroi species complex</taxon>
    </lineage>
</organism>
<sequence>MEQKFFFVDGLNADKTSKKLMRRHVMKGKNAGKTFHRPSRTNQVVQYRPMERIPRPLATQFFGFPFPVPVTKVAGKAIDDSYDCSLALIQASNEIYLGIGYNCTNSLSCISQTLDQLKARLNSKEALSDQTISIILALVNQEQAAEHYEAAETHMVGMKKIVDLRGGLENIEDAVVAVKMCRTDILFAMQQGGRPLFHRDHICHIKRNLAYKGFTLQQDSAAYHSRLDPILQEAFSDAMGLCRLLNKHQDEKPLDLLEFQEVLVSICYRLLEFRTIDEARLRQDTQSTYHIGLSLFMMSIYFNNKQDRMARPGLIKTLVEEARDSNLNESEDEFKFWLLILGGISVPAKNGRGWFVETLREQASLLGITTWEQYTQIITSILQDPFSSIIMASTTHTDFGANTEAIEVAKAFYNSIRGKTVLVTGVNRGGIGFATAQAFSTQSPAHVILATRSPSKAKESIDELKAKFPDVDYRFLEVDLSSQESVRNAAKEVLSWSDIPAIDFIINSAGVMAVQERTLTKDGIEMHLATNHAGHWLLSCLLMPKLIKASEGRPKGSVRIINVTSGSPAASNMRWSDMNFVKKNKDLPQEEQPSYELLKLWGYENSEEAAYVPLDGYNRSKVANVLFGIEANKRLFEKHGILTLAAHPGVIMTTELKRNFPKETVEAVEKLGSMGFYTHKSVDAGASTSLVAALDPKLANGVGENREGSENYGAYLADCQISTGAKPLAVSSSEAEKLWNFSEEVTGQKFSW</sequence>
<keyword evidence="2" id="KW-0560">Oxidoreductase</keyword>
<name>A0A8H5T2D3_FUSCI</name>
<dbReference type="Gene3D" id="3.40.50.720">
    <property type="entry name" value="NAD(P)-binding Rossmann-like Domain"/>
    <property type="match status" value="1"/>
</dbReference>
<evidence type="ECO:0000313" key="3">
    <source>
        <dbReference type="EMBL" id="KAF5661643.1"/>
    </source>
</evidence>
<gene>
    <name evidence="3" type="ORF">FCIRC_11763</name>
</gene>